<evidence type="ECO:0000313" key="4">
    <source>
        <dbReference type="EMBL" id="CAB5074130.1"/>
    </source>
</evidence>
<protein>
    <submittedName>
        <fullName evidence="1">Unannotated protein</fullName>
    </submittedName>
</protein>
<dbReference type="EMBL" id="CAEZXN010000001">
    <property type="protein sequence ID" value="CAB4682853.1"/>
    <property type="molecule type" value="Genomic_DNA"/>
</dbReference>
<dbReference type="AlphaFoldDB" id="A0A6J6MBF1"/>
<proteinExistence type="predicted"/>
<accession>A0A6J6MBF1</accession>
<organism evidence="1">
    <name type="scientific">freshwater metagenome</name>
    <dbReference type="NCBI Taxonomy" id="449393"/>
    <lineage>
        <taxon>unclassified sequences</taxon>
        <taxon>metagenomes</taxon>
        <taxon>ecological metagenomes</taxon>
    </lineage>
</organism>
<gene>
    <name evidence="1" type="ORF">UFOPK2342_00379</name>
    <name evidence="2" type="ORF">UFOPK2423_00060</name>
    <name evidence="3" type="ORF">UFOPK3266_00580</name>
    <name evidence="4" type="ORF">UFOPK4367_00543</name>
</gene>
<evidence type="ECO:0000313" key="2">
    <source>
        <dbReference type="EMBL" id="CAB4682853.1"/>
    </source>
</evidence>
<evidence type="ECO:0000313" key="1">
    <source>
        <dbReference type="EMBL" id="CAB4670075.1"/>
    </source>
</evidence>
<evidence type="ECO:0000313" key="3">
    <source>
        <dbReference type="EMBL" id="CAB4842229.1"/>
    </source>
</evidence>
<dbReference type="EMBL" id="CAEZXB010000004">
    <property type="protein sequence ID" value="CAB4670075.1"/>
    <property type="molecule type" value="Genomic_DNA"/>
</dbReference>
<name>A0A6J6MBF1_9ZZZZ</name>
<reference evidence="1" key="1">
    <citation type="submission" date="2020-05" db="EMBL/GenBank/DDBJ databases">
        <authorList>
            <person name="Chiriac C."/>
            <person name="Salcher M."/>
            <person name="Ghai R."/>
            <person name="Kavagutti S V."/>
        </authorList>
    </citation>
    <scope>NUCLEOTIDE SEQUENCE</scope>
</reference>
<dbReference type="EMBL" id="CAFBRC010000026">
    <property type="protein sequence ID" value="CAB5074130.1"/>
    <property type="molecule type" value="Genomic_DNA"/>
</dbReference>
<dbReference type="EMBL" id="CAFBAA010000010">
    <property type="protein sequence ID" value="CAB4842229.1"/>
    <property type="molecule type" value="Genomic_DNA"/>
</dbReference>
<sequence length="148" mass="16529">MTSHQLFGITGTTWKALLETLIPAQENLQSAAAVISIDELVGDVIALSSEDIVRKFLGQLPEDFSSLDQSQRESLLRQAGVLLPECLNALLNATYTIYYSHPDILRVIAERTGYSPTPPQPNGYALAPFDERMLYKSIQRAPMWRDPH</sequence>